<protein>
    <submittedName>
        <fullName evidence="7">YihY/virulence factor BrkB family protein</fullName>
    </submittedName>
</protein>
<dbReference type="NCBIfam" id="TIGR00765">
    <property type="entry name" value="yihY_not_rbn"/>
    <property type="match status" value="1"/>
</dbReference>
<evidence type="ECO:0000256" key="6">
    <source>
        <dbReference type="SAM" id="Phobius"/>
    </source>
</evidence>
<sequence>MISIENFIKKLTKLRPIIFVDQLLYRVKEDGVMATGTQLSFFLILSLFPFIIVFLNVLSYTSLVRQDILGELIYYLPLETQKIIISFAKEIAKTSSQGLLSIAAILGIWSASSGIAPVIKAINRAYDYEESRSYFRLKFMSIFFTIALIVLLTLVFFTLVFGEIVGRRIFSIVGKTQLFTSLWDYMRIIIPIFYMVFIFALLYKFSPCTSKIDPVPLSATLPGAIFTTLGWMITSIFFSYYVNNFGRFAITYGSLVGIILLLIWLYISSIIIVLGGEINATLQYFNIYGYKWHPEKSILTKYIK</sequence>
<dbReference type="RefSeq" id="WP_249322880.1">
    <property type="nucleotide sequence ID" value="NZ_JACRTK010000001.1"/>
</dbReference>
<dbReference type="EMBL" id="JACRTK010000001">
    <property type="protein sequence ID" value="MBC8590064.1"/>
    <property type="molecule type" value="Genomic_DNA"/>
</dbReference>
<evidence type="ECO:0000256" key="5">
    <source>
        <dbReference type="ARBA" id="ARBA00023136"/>
    </source>
</evidence>
<keyword evidence="3 6" id="KW-0812">Transmembrane</keyword>
<evidence type="ECO:0000256" key="3">
    <source>
        <dbReference type="ARBA" id="ARBA00022692"/>
    </source>
</evidence>
<reference evidence="7 8" key="1">
    <citation type="submission" date="2020-08" db="EMBL/GenBank/DDBJ databases">
        <title>Genome public.</title>
        <authorList>
            <person name="Liu C."/>
            <person name="Sun Q."/>
        </authorList>
    </citation>
    <scope>NUCLEOTIDE SEQUENCE [LARGE SCALE GENOMIC DNA]</scope>
    <source>
        <strain evidence="7 8">NSJ-26</strain>
    </source>
</reference>
<dbReference type="PIRSF" id="PIRSF035875">
    <property type="entry name" value="RNase_BN"/>
    <property type="match status" value="1"/>
</dbReference>
<feature type="transmembrane region" description="Helical" evidence="6">
    <location>
        <begin position="223"/>
        <end position="242"/>
    </location>
</feature>
<comment type="caution">
    <text evidence="7">The sequence shown here is derived from an EMBL/GenBank/DDBJ whole genome shotgun (WGS) entry which is preliminary data.</text>
</comment>
<keyword evidence="2" id="KW-1003">Cell membrane</keyword>
<keyword evidence="5 6" id="KW-0472">Membrane</keyword>
<feature type="transmembrane region" description="Helical" evidence="6">
    <location>
        <begin position="182"/>
        <end position="203"/>
    </location>
</feature>
<proteinExistence type="predicted"/>
<feature type="transmembrane region" description="Helical" evidence="6">
    <location>
        <begin position="139"/>
        <end position="161"/>
    </location>
</feature>
<evidence type="ECO:0000256" key="1">
    <source>
        <dbReference type="ARBA" id="ARBA00004651"/>
    </source>
</evidence>
<comment type="subcellular location">
    <subcellularLocation>
        <location evidence="1">Cell membrane</location>
        <topology evidence="1">Multi-pass membrane protein</topology>
    </subcellularLocation>
</comment>
<evidence type="ECO:0000313" key="7">
    <source>
        <dbReference type="EMBL" id="MBC8590064.1"/>
    </source>
</evidence>
<feature type="transmembrane region" description="Helical" evidence="6">
    <location>
        <begin position="39"/>
        <end position="58"/>
    </location>
</feature>
<dbReference type="PANTHER" id="PTHR30213">
    <property type="entry name" value="INNER MEMBRANE PROTEIN YHJD"/>
    <property type="match status" value="1"/>
</dbReference>
<accession>A0A926F1A3</accession>
<dbReference type="Pfam" id="PF03631">
    <property type="entry name" value="Virul_fac_BrkB"/>
    <property type="match status" value="1"/>
</dbReference>
<dbReference type="Proteomes" id="UP000601522">
    <property type="component" value="Unassembled WGS sequence"/>
</dbReference>
<dbReference type="InterPro" id="IPR017039">
    <property type="entry name" value="Virul_fac_BrkB"/>
</dbReference>
<dbReference type="PANTHER" id="PTHR30213:SF0">
    <property type="entry name" value="UPF0761 MEMBRANE PROTEIN YIHY"/>
    <property type="match status" value="1"/>
</dbReference>
<name>A0A926F1A3_9FIRM</name>
<evidence type="ECO:0000256" key="2">
    <source>
        <dbReference type="ARBA" id="ARBA00022475"/>
    </source>
</evidence>
<evidence type="ECO:0000313" key="8">
    <source>
        <dbReference type="Proteomes" id="UP000601522"/>
    </source>
</evidence>
<evidence type="ECO:0000256" key="4">
    <source>
        <dbReference type="ARBA" id="ARBA00022989"/>
    </source>
</evidence>
<feature type="transmembrane region" description="Helical" evidence="6">
    <location>
        <begin position="99"/>
        <end position="119"/>
    </location>
</feature>
<dbReference type="GO" id="GO:0005886">
    <property type="term" value="C:plasma membrane"/>
    <property type="evidence" value="ECO:0007669"/>
    <property type="project" value="UniProtKB-SubCell"/>
</dbReference>
<organism evidence="7 8">
    <name type="scientific">Wansuia hejianensis</name>
    <dbReference type="NCBI Taxonomy" id="2763667"/>
    <lineage>
        <taxon>Bacteria</taxon>
        <taxon>Bacillati</taxon>
        <taxon>Bacillota</taxon>
        <taxon>Clostridia</taxon>
        <taxon>Lachnospirales</taxon>
        <taxon>Lachnospiraceae</taxon>
        <taxon>Wansuia</taxon>
    </lineage>
</organism>
<keyword evidence="8" id="KW-1185">Reference proteome</keyword>
<gene>
    <name evidence="7" type="ORF">H8689_02785</name>
</gene>
<feature type="transmembrane region" description="Helical" evidence="6">
    <location>
        <begin position="249"/>
        <end position="274"/>
    </location>
</feature>
<dbReference type="AlphaFoldDB" id="A0A926F1A3"/>
<keyword evidence="4 6" id="KW-1133">Transmembrane helix</keyword>